<dbReference type="Proteomes" id="UP000252415">
    <property type="component" value="Unassembled WGS sequence"/>
</dbReference>
<comment type="caution">
    <text evidence="10">The sequence shown here is derived from an EMBL/GenBank/DDBJ whole genome shotgun (WGS) entry which is preliminary data.</text>
</comment>
<evidence type="ECO:0000256" key="3">
    <source>
        <dbReference type="ARBA" id="ARBA00001947"/>
    </source>
</evidence>
<comment type="cofactor">
    <cofactor evidence="3">
        <name>Zn(2+)</name>
        <dbReference type="ChEBI" id="CHEBI:29105"/>
    </cofactor>
</comment>
<dbReference type="InterPro" id="IPR035097">
    <property type="entry name" value="M29_N-terminal"/>
</dbReference>
<evidence type="ECO:0000313" key="11">
    <source>
        <dbReference type="Proteomes" id="UP000252415"/>
    </source>
</evidence>
<dbReference type="PRINTS" id="PR00919">
    <property type="entry name" value="THERMOPTASE"/>
</dbReference>
<keyword evidence="6" id="KW-0645">Protease</keyword>
<dbReference type="GO" id="GO:0008237">
    <property type="term" value="F:metallopeptidase activity"/>
    <property type="evidence" value="ECO:0007669"/>
    <property type="project" value="UniProtKB-KW"/>
</dbReference>
<accession>A0A368VR47</accession>
<keyword evidence="5 10" id="KW-0031">Aminopeptidase</keyword>
<evidence type="ECO:0000256" key="1">
    <source>
        <dbReference type="ARBA" id="ARBA00001941"/>
    </source>
</evidence>
<dbReference type="GO" id="GO:0046872">
    <property type="term" value="F:metal ion binding"/>
    <property type="evidence" value="ECO:0007669"/>
    <property type="project" value="UniProtKB-KW"/>
</dbReference>
<evidence type="ECO:0000256" key="8">
    <source>
        <dbReference type="ARBA" id="ARBA00022801"/>
    </source>
</evidence>
<evidence type="ECO:0000256" key="4">
    <source>
        <dbReference type="ARBA" id="ARBA00008236"/>
    </source>
</evidence>
<proteinExistence type="inferred from homology"/>
<dbReference type="InterPro" id="IPR000787">
    <property type="entry name" value="Peptidase_M29"/>
</dbReference>
<keyword evidence="7" id="KW-0479">Metal-binding</keyword>
<keyword evidence="11" id="KW-1185">Reference proteome</keyword>
<dbReference type="SUPFAM" id="SSF144052">
    <property type="entry name" value="Thermophilic metalloprotease-like"/>
    <property type="match status" value="1"/>
</dbReference>
<evidence type="ECO:0000256" key="2">
    <source>
        <dbReference type="ARBA" id="ARBA00001946"/>
    </source>
</evidence>
<dbReference type="GO" id="GO:0004177">
    <property type="term" value="F:aminopeptidase activity"/>
    <property type="evidence" value="ECO:0007669"/>
    <property type="project" value="UniProtKB-KW"/>
</dbReference>
<evidence type="ECO:0000256" key="7">
    <source>
        <dbReference type="ARBA" id="ARBA00022723"/>
    </source>
</evidence>
<name>A0A368VR47_9BACL</name>
<sequence>MALMAILLLRCSHLTIGLLIRYNANNSKDLQDVYLEGRGRLMSEFEHHLDKYAELIVKVGVNVQQGQEVFITGAVDNATLVRLVASNAYAAGASNVHVDWTDDSLSRLKYEKAADDIFTRYPEWETAKRNSFVERGAAFISIVSSSPDLLKGIDSGRISNFQKASGQGLKEFRRAIQADKVSWTVVAAASKQWAAKVFPEAGEEAVELLWKAIFDSVRLHAEDPVKAWEEHNATLHTKGEILNKNRFKKLHYTAPGTDLTIELPENHIWVAAGSTNVSNVPFMANMPTEEVFTVPLKTGVNGYVSSTKPLSYGGNIIDRFKLTFENGRIVKVEAEEGQEILQQLVDIDEGSHYLGEVALVPHESPISQSNILFYNTLFDENASNHLAIGSGYAFNIEGGKNMSPEELEASGVNASITHNDFMIGSAEMDIDGILSDGTVVPVFRKGNWAI</sequence>
<keyword evidence="9" id="KW-0482">Metalloprotease</keyword>
<dbReference type="Pfam" id="PF02073">
    <property type="entry name" value="Peptidase_M29"/>
    <property type="match status" value="1"/>
</dbReference>
<evidence type="ECO:0000256" key="5">
    <source>
        <dbReference type="ARBA" id="ARBA00022438"/>
    </source>
</evidence>
<organism evidence="10 11">
    <name type="scientific">Paenibacillus prosopidis</name>
    <dbReference type="NCBI Taxonomy" id="630520"/>
    <lineage>
        <taxon>Bacteria</taxon>
        <taxon>Bacillati</taxon>
        <taxon>Bacillota</taxon>
        <taxon>Bacilli</taxon>
        <taxon>Bacillales</taxon>
        <taxon>Paenibacillaceae</taxon>
        <taxon>Paenibacillus</taxon>
    </lineage>
</organism>
<dbReference type="PANTHER" id="PTHR34448">
    <property type="entry name" value="AMINOPEPTIDASE"/>
    <property type="match status" value="1"/>
</dbReference>
<comment type="cofactor">
    <cofactor evidence="1">
        <name>Co(2+)</name>
        <dbReference type="ChEBI" id="CHEBI:48828"/>
    </cofactor>
</comment>
<dbReference type="Gene3D" id="3.40.1830.10">
    <property type="entry name" value="Thermophilic metalloprotease (M29)"/>
    <property type="match status" value="1"/>
</dbReference>
<dbReference type="PANTHER" id="PTHR34448:SF3">
    <property type="entry name" value="AMINOPEPTIDASE AMPS"/>
    <property type="match status" value="1"/>
</dbReference>
<comment type="cofactor">
    <cofactor evidence="2">
        <name>Mg(2+)</name>
        <dbReference type="ChEBI" id="CHEBI:18420"/>
    </cofactor>
</comment>
<dbReference type="InterPro" id="IPR052170">
    <property type="entry name" value="M29_Exopeptidase"/>
</dbReference>
<evidence type="ECO:0000313" key="10">
    <source>
        <dbReference type="EMBL" id="RCW44368.1"/>
    </source>
</evidence>
<protein>
    <submittedName>
        <fullName evidence="10">Aminopeptidase</fullName>
    </submittedName>
</protein>
<reference evidence="10 11" key="1">
    <citation type="submission" date="2018-07" db="EMBL/GenBank/DDBJ databases">
        <title>Genomic Encyclopedia of Type Strains, Phase III (KMG-III): the genomes of soil and plant-associated and newly described type strains.</title>
        <authorList>
            <person name="Whitman W."/>
        </authorList>
    </citation>
    <scope>NUCLEOTIDE SEQUENCE [LARGE SCALE GENOMIC DNA]</scope>
    <source>
        <strain evidence="10 11">CECT 7506</strain>
    </source>
</reference>
<dbReference type="EMBL" id="QPJD01000012">
    <property type="protein sequence ID" value="RCW44368.1"/>
    <property type="molecule type" value="Genomic_DNA"/>
</dbReference>
<gene>
    <name evidence="10" type="ORF">DFP97_112234</name>
</gene>
<dbReference type="GO" id="GO:0006508">
    <property type="term" value="P:proteolysis"/>
    <property type="evidence" value="ECO:0007669"/>
    <property type="project" value="UniProtKB-KW"/>
</dbReference>
<evidence type="ECO:0000256" key="9">
    <source>
        <dbReference type="ARBA" id="ARBA00023049"/>
    </source>
</evidence>
<evidence type="ECO:0000256" key="6">
    <source>
        <dbReference type="ARBA" id="ARBA00022670"/>
    </source>
</evidence>
<dbReference type="AlphaFoldDB" id="A0A368VR47"/>
<comment type="similarity">
    <text evidence="4">Belongs to the peptidase M29 family.</text>
</comment>
<keyword evidence="8" id="KW-0378">Hydrolase</keyword>